<proteinExistence type="inferred from homology"/>
<feature type="domain" description="MotA/TolQ/ExbB proton channel" evidence="11">
    <location>
        <begin position="142"/>
        <end position="260"/>
    </location>
</feature>
<reference evidence="12" key="1">
    <citation type="journal article" date="2021" name="PeerJ">
        <title>Extensive microbial diversity within the chicken gut microbiome revealed by metagenomics and culture.</title>
        <authorList>
            <person name="Gilroy R."/>
            <person name="Ravi A."/>
            <person name="Getino M."/>
            <person name="Pursley I."/>
            <person name="Horton D.L."/>
            <person name="Alikhan N.F."/>
            <person name="Baker D."/>
            <person name="Gharbi K."/>
            <person name="Hall N."/>
            <person name="Watson M."/>
            <person name="Adriaenssens E.M."/>
            <person name="Foster-Nyarko E."/>
            <person name="Jarju S."/>
            <person name="Secka A."/>
            <person name="Antonio M."/>
            <person name="Oren A."/>
            <person name="Chaudhuri R.R."/>
            <person name="La Ragione R."/>
            <person name="Hildebrand F."/>
            <person name="Pallen M.J."/>
        </authorList>
    </citation>
    <scope>NUCLEOTIDE SEQUENCE</scope>
    <source>
        <strain evidence="12">ChiHjej11B10-19426</strain>
    </source>
</reference>
<dbReference type="Pfam" id="PF01618">
    <property type="entry name" value="MotA_ExbB"/>
    <property type="match status" value="1"/>
</dbReference>
<keyword evidence="6 9" id="KW-1133">Transmembrane helix</keyword>
<dbReference type="AlphaFoldDB" id="A0A9D2DDT1"/>
<keyword evidence="3" id="KW-1003">Cell membrane</keyword>
<evidence type="ECO:0000259" key="11">
    <source>
        <dbReference type="Pfam" id="PF01618"/>
    </source>
</evidence>
<comment type="caution">
    <text evidence="12">The sequence shown here is derived from an EMBL/GenBank/DDBJ whole genome shotgun (WGS) entry which is preliminary data.</text>
</comment>
<evidence type="ECO:0000256" key="6">
    <source>
        <dbReference type="ARBA" id="ARBA00022989"/>
    </source>
</evidence>
<dbReference type="EMBL" id="DXCC01000010">
    <property type="protein sequence ID" value="HIZ15012.1"/>
    <property type="molecule type" value="Genomic_DNA"/>
</dbReference>
<gene>
    <name evidence="12" type="ORF">H9816_03765</name>
</gene>
<feature type="transmembrane region" description="Helical" evidence="9">
    <location>
        <begin position="84"/>
        <end position="105"/>
    </location>
</feature>
<evidence type="ECO:0000313" key="13">
    <source>
        <dbReference type="Proteomes" id="UP000824014"/>
    </source>
</evidence>
<keyword evidence="7 9" id="KW-0472">Membrane</keyword>
<feature type="transmembrane region" description="Helical" evidence="9">
    <location>
        <begin position="182"/>
        <end position="206"/>
    </location>
</feature>
<evidence type="ECO:0000256" key="3">
    <source>
        <dbReference type="ARBA" id="ARBA00022475"/>
    </source>
</evidence>
<dbReference type="PANTHER" id="PTHR30625:SF15">
    <property type="entry name" value="BIOPOLYMER TRANSPORT PROTEIN EXBB"/>
    <property type="match status" value="1"/>
</dbReference>
<evidence type="ECO:0000256" key="8">
    <source>
        <dbReference type="RuleBase" id="RU004057"/>
    </source>
</evidence>
<name>A0A9D2DDT1_9BACT</name>
<dbReference type="GO" id="GO:0005886">
    <property type="term" value="C:plasma membrane"/>
    <property type="evidence" value="ECO:0007669"/>
    <property type="project" value="UniProtKB-SubCell"/>
</dbReference>
<reference evidence="12" key="2">
    <citation type="submission" date="2021-04" db="EMBL/GenBank/DDBJ databases">
        <authorList>
            <person name="Gilroy R."/>
        </authorList>
    </citation>
    <scope>NUCLEOTIDE SEQUENCE</scope>
    <source>
        <strain evidence="12">ChiHjej11B10-19426</strain>
    </source>
</reference>
<comment type="similarity">
    <text evidence="8">Belongs to the exbB/tolQ family.</text>
</comment>
<evidence type="ECO:0000256" key="7">
    <source>
        <dbReference type="ARBA" id="ARBA00023136"/>
    </source>
</evidence>
<comment type="subcellular location">
    <subcellularLocation>
        <location evidence="1">Cell membrane</location>
        <topology evidence="1">Multi-pass membrane protein</topology>
    </subcellularLocation>
    <subcellularLocation>
        <location evidence="8">Membrane</location>
        <topology evidence="8">Multi-pass membrane protein</topology>
    </subcellularLocation>
</comment>
<evidence type="ECO:0000256" key="9">
    <source>
        <dbReference type="SAM" id="Phobius"/>
    </source>
</evidence>
<protein>
    <submittedName>
        <fullName evidence="12">MotA/TolQ/ExbB proton channel family protein</fullName>
    </submittedName>
</protein>
<feature type="chain" id="PRO_5038736476" evidence="10">
    <location>
        <begin position="24"/>
        <end position="277"/>
    </location>
</feature>
<evidence type="ECO:0000256" key="5">
    <source>
        <dbReference type="ARBA" id="ARBA00022927"/>
    </source>
</evidence>
<dbReference type="InterPro" id="IPR002898">
    <property type="entry name" value="MotA_ExbB_proton_chnl"/>
</dbReference>
<dbReference type="GO" id="GO:0017038">
    <property type="term" value="P:protein import"/>
    <property type="evidence" value="ECO:0007669"/>
    <property type="project" value="TreeGrafter"/>
</dbReference>
<dbReference type="Proteomes" id="UP000824014">
    <property type="component" value="Unassembled WGS sequence"/>
</dbReference>
<sequence>MKKLFLILAAVGVMSFSAVNVYAQEATTTTEATEQTTDETVAADDTVAVTETEEVEMMNPETDVEGIPMHQAIKQKFLEGGAGWMTPVLLCLIFGLAIAIERILYLNLASINTKKFMAQIEAALQKGGVKAAMEIARNQRGPVASIYYQGLSRYGEGLDVVEKSVASYGSVQMGLMEKGLSWISLFIALSPMLGFMGTVVGMIVAFDAIQAAGDVSATLVAGGIKVALLTTMAGLISAVILQLFYNYIVAKIDTLVINMEDSSIILVDMLTEYSKKN</sequence>
<keyword evidence="10" id="KW-0732">Signal</keyword>
<keyword evidence="5 8" id="KW-0653">Protein transport</keyword>
<organism evidence="12 13">
    <name type="scientific">Candidatus Tidjanibacter faecipullorum</name>
    <dbReference type="NCBI Taxonomy" id="2838766"/>
    <lineage>
        <taxon>Bacteria</taxon>
        <taxon>Pseudomonadati</taxon>
        <taxon>Bacteroidota</taxon>
        <taxon>Bacteroidia</taxon>
        <taxon>Bacteroidales</taxon>
        <taxon>Rikenellaceae</taxon>
        <taxon>Tidjanibacter</taxon>
    </lineage>
</organism>
<evidence type="ECO:0000313" key="12">
    <source>
        <dbReference type="EMBL" id="HIZ15012.1"/>
    </source>
</evidence>
<feature type="signal peptide" evidence="10">
    <location>
        <begin position="1"/>
        <end position="23"/>
    </location>
</feature>
<accession>A0A9D2DDT1</accession>
<dbReference type="InterPro" id="IPR050790">
    <property type="entry name" value="ExbB/TolQ_transport"/>
</dbReference>
<keyword evidence="4 9" id="KW-0812">Transmembrane</keyword>
<evidence type="ECO:0000256" key="10">
    <source>
        <dbReference type="SAM" id="SignalP"/>
    </source>
</evidence>
<evidence type="ECO:0000256" key="2">
    <source>
        <dbReference type="ARBA" id="ARBA00022448"/>
    </source>
</evidence>
<keyword evidence="2 8" id="KW-0813">Transport</keyword>
<feature type="transmembrane region" description="Helical" evidence="9">
    <location>
        <begin position="226"/>
        <end position="249"/>
    </location>
</feature>
<evidence type="ECO:0000256" key="1">
    <source>
        <dbReference type="ARBA" id="ARBA00004651"/>
    </source>
</evidence>
<dbReference type="PANTHER" id="PTHR30625">
    <property type="entry name" value="PROTEIN TOLQ"/>
    <property type="match status" value="1"/>
</dbReference>
<evidence type="ECO:0000256" key="4">
    <source>
        <dbReference type="ARBA" id="ARBA00022692"/>
    </source>
</evidence>